<gene>
    <name evidence="1" type="ORF">PHMEG_00027008</name>
</gene>
<sequence>MYRRAYHRKGVVMSLPLDIKILQKEATSGATVLAYREDMWLNLTCMISGMLFLQKRYSSVGVVNPSFYHRKEPVSRIKMAMAFNAFEASKQRVVGVVNASGVHWTAYCTDRCTTICYTFDPALASTKKMTKAIREVVEPLLHLDGVLSNELMTWCKQRDGSQCCVLCFAVQEL</sequence>
<proteinExistence type="predicted"/>
<accession>A0A225V871</accession>
<evidence type="ECO:0000313" key="2">
    <source>
        <dbReference type="Proteomes" id="UP000198211"/>
    </source>
</evidence>
<keyword evidence="2" id="KW-1185">Reference proteome</keyword>
<dbReference type="AlphaFoldDB" id="A0A225V871"/>
<organism evidence="1 2">
    <name type="scientific">Phytophthora megakarya</name>
    <dbReference type="NCBI Taxonomy" id="4795"/>
    <lineage>
        <taxon>Eukaryota</taxon>
        <taxon>Sar</taxon>
        <taxon>Stramenopiles</taxon>
        <taxon>Oomycota</taxon>
        <taxon>Peronosporomycetes</taxon>
        <taxon>Peronosporales</taxon>
        <taxon>Peronosporaceae</taxon>
        <taxon>Phytophthora</taxon>
    </lineage>
</organism>
<dbReference type="EMBL" id="NBNE01006750">
    <property type="protein sequence ID" value="OWZ01573.1"/>
    <property type="molecule type" value="Genomic_DNA"/>
</dbReference>
<evidence type="ECO:0008006" key="3">
    <source>
        <dbReference type="Google" id="ProtNLM"/>
    </source>
</evidence>
<protein>
    <recommendedName>
        <fullName evidence="3">Ubiquitin-like protease family profile domain-containing protein</fullName>
    </recommendedName>
</protein>
<dbReference type="Proteomes" id="UP000198211">
    <property type="component" value="Unassembled WGS sequence"/>
</dbReference>
<evidence type="ECO:0000313" key="1">
    <source>
        <dbReference type="EMBL" id="OWZ01573.1"/>
    </source>
</evidence>
<name>A0A225V871_9STRA</name>
<reference evidence="2" key="1">
    <citation type="submission" date="2017-03" db="EMBL/GenBank/DDBJ databases">
        <title>Phytopthora megakarya and P. palmivora, two closely related causual agents of cacao black pod achieved similar genome size and gene model numbers by different mechanisms.</title>
        <authorList>
            <person name="Ali S."/>
            <person name="Shao J."/>
            <person name="Larry D.J."/>
            <person name="Kronmiller B."/>
            <person name="Shen D."/>
            <person name="Strem M.D."/>
            <person name="Melnick R.L."/>
            <person name="Guiltinan M.J."/>
            <person name="Tyler B.M."/>
            <person name="Meinhardt L.W."/>
            <person name="Bailey B.A."/>
        </authorList>
    </citation>
    <scope>NUCLEOTIDE SEQUENCE [LARGE SCALE GENOMIC DNA]</scope>
    <source>
        <strain evidence="2">zdho120</strain>
    </source>
</reference>
<dbReference type="OrthoDB" id="123750at2759"/>
<dbReference type="Gene3D" id="3.40.395.10">
    <property type="entry name" value="Adenoviral Proteinase, Chain A"/>
    <property type="match status" value="1"/>
</dbReference>
<dbReference type="SUPFAM" id="SSF54001">
    <property type="entry name" value="Cysteine proteinases"/>
    <property type="match status" value="1"/>
</dbReference>
<dbReference type="InterPro" id="IPR038765">
    <property type="entry name" value="Papain-like_cys_pep_sf"/>
</dbReference>
<comment type="caution">
    <text evidence="1">The sequence shown here is derived from an EMBL/GenBank/DDBJ whole genome shotgun (WGS) entry which is preliminary data.</text>
</comment>